<gene>
    <name evidence="10" type="ORF">THMIRHAS_02840</name>
</gene>
<dbReference type="RefSeq" id="WP_173269775.1">
    <property type="nucleotide sequence ID" value="NZ_AP021889.1"/>
</dbReference>
<evidence type="ECO:0000313" key="10">
    <source>
        <dbReference type="EMBL" id="BBP44911.1"/>
    </source>
</evidence>
<dbReference type="GO" id="GO:0015199">
    <property type="term" value="F:amino-acid betaine transmembrane transporter activity"/>
    <property type="evidence" value="ECO:0007669"/>
    <property type="project" value="TreeGrafter"/>
</dbReference>
<evidence type="ECO:0000256" key="5">
    <source>
        <dbReference type="ARBA" id="ARBA00022989"/>
    </source>
</evidence>
<evidence type="ECO:0000313" key="11">
    <source>
        <dbReference type="Proteomes" id="UP000501726"/>
    </source>
</evidence>
<dbReference type="EMBL" id="AP021889">
    <property type="protein sequence ID" value="BBP44911.1"/>
    <property type="molecule type" value="Genomic_DNA"/>
</dbReference>
<dbReference type="PANTHER" id="PTHR30561">
    <property type="entry name" value="SMR FAMILY PROTON-DEPENDENT DRUG EFFLUX TRANSPORTER SUGE"/>
    <property type="match status" value="1"/>
</dbReference>
<comment type="subcellular location">
    <subcellularLocation>
        <location evidence="1 8">Cell membrane</location>
        <topology evidence="1 8">Multi-pass membrane protein</topology>
    </subcellularLocation>
</comment>
<dbReference type="Gene3D" id="1.10.3730.20">
    <property type="match status" value="1"/>
</dbReference>
<evidence type="ECO:0000256" key="9">
    <source>
        <dbReference type="SAM" id="Phobius"/>
    </source>
</evidence>
<dbReference type="GO" id="GO:0015220">
    <property type="term" value="F:choline transmembrane transporter activity"/>
    <property type="evidence" value="ECO:0007669"/>
    <property type="project" value="TreeGrafter"/>
</dbReference>
<name>A0A6F8PS08_9GAMM</name>
<evidence type="ECO:0000256" key="3">
    <source>
        <dbReference type="ARBA" id="ARBA00022475"/>
    </source>
</evidence>
<comment type="similarity">
    <text evidence="7 8">Belongs to the drug/metabolite transporter (DMT) superfamily. Small multidrug resistance (SMR) (TC 2.A.7.1) family.</text>
</comment>
<proteinExistence type="inferred from homology"/>
<dbReference type="SUPFAM" id="SSF103481">
    <property type="entry name" value="Multidrug resistance efflux transporter EmrE"/>
    <property type="match status" value="1"/>
</dbReference>
<dbReference type="InterPro" id="IPR037185">
    <property type="entry name" value="EmrE-like"/>
</dbReference>
<evidence type="ECO:0000256" key="4">
    <source>
        <dbReference type="ARBA" id="ARBA00022692"/>
    </source>
</evidence>
<dbReference type="GO" id="GO:0031460">
    <property type="term" value="P:glycine betaine transport"/>
    <property type="evidence" value="ECO:0007669"/>
    <property type="project" value="TreeGrafter"/>
</dbReference>
<evidence type="ECO:0000256" key="1">
    <source>
        <dbReference type="ARBA" id="ARBA00004651"/>
    </source>
</evidence>
<organism evidence="10 11">
    <name type="scientific">Thiosulfatimonas sediminis</name>
    <dbReference type="NCBI Taxonomy" id="2675054"/>
    <lineage>
        <taxon>Bacteria</taxon>
        <taxon>Pseudomonadati</taxon>
        <taxon>Pseudomonadota</taxon>
        <taxon>Gammaproteobacteria</taxon>
        <taxon>Thiotrichales</taxon>
        <taxon>Piscirickettsiaceae</taxon>
        <taxon>Thiosulfatimonas</taxon>
    </lineage>
</organism>
<sequence length="110" mass="12098">MQYWVYLLLATVAEVIATSALKATEDFTKFWPTLIVVIGYVIAFYFLTLSLKQIPIGVAYAVWAGLGIVFISLIGWWLYGQMLDLPAMLGIALILAGVLVINLFSKSAGH</sequence>
<feature type="transmembrane region" description="Helical" evidence="9">
    <location>
        <begin position="58"/>
        <end position="79"/>
    </location>
</feature>
<keyword evidence="3" id="KW-1003">Cell membrane</keyword>
<keyword evidence="4 8" id="KW-0812">Transmembrane</keyword>
<keyword evidence="6 9" id="KW-0472">Membrane</keyword>
<dbReference type="Proteomes" id="UP000501726">
    <property type="component" value="Chromosome"/>
</dbReference>
<dbReference type="InterPro" id="IPR000390">
    <property type="entry name" value="Small_drug/metabolite_transptr"/>
</dbReference>
<keyword evidence="2" id="KW-0813">Transport</keyword>
<dbReference type="AlphaFoldDB" id="A0A6F8PS08"/>
<evidence type="ECO:0000256" key="2">
    <source>
        <dbReference type="ARBA" id="ARBA00022448"/>
    </source>
</evidence>
<accession>A0A6F8PS08</accession>
<dbReference type="GO" id="GO:0005886">
    <property type="term" value="C:plasma membrane"/>
    <property type="evidence" value="ECO:0007669"/>
    <property type="project" value="UniProtKB-SubCell"/>
</dbReference>
<dbReference type="PANTHER" id="PTHR30561:SF1">
    <property type="entry name" value="MULTIDRUG TRANSPORTER EMRE"/>
    <property type="match status" value="1"/>
</dbReference>
<dbReference type="KEGG" id="tse:THMIRHAS_02840"/>
<evidence type="ECO:0000256" key="6">
    <source>
        <dbReference type="ARBA" id="ARBA00023136"/>
    </source>
</evidence>
<dbReference type="GO" id="GO:0015297">
    <property type="term" value="F:antiporter activity"/>
    <property type="evidence" value="ECO:0007669"/>
    <property type="project" value="TreeGrafter"/>
</dbReference>
<reference evidence="11" key="1">
    <citation type="submission" date="2019-11" db="EMBL/GenBank/DDBJ databases">
        <title>Isolation and characterization of two novel species in the genus Thiomicrorhabdus.</title>
        <authorList>
            <person name="Mochizuki J."/>
            <person name="Kojima H."/>
            <person name="Fukui M."/>
        </authorList>
    </citation>
    <scope>NUCLEOTIDE SEQUENCE [LARGE SCALE GENOMIC DNA]</scope>
    <source>
        <strain evidence="11">aks77</strain>
    </source>
</reference>
<feature type="transmembrane region" description="Helical" evidence="9">
    <location>
        <begin position="30"/>
        <end position="51"/>
    </location>
</feature>
<dbReference type="FunFam" id="1.10.3730.20:FF:000001">
    <property type="entry name" value="Quaternary ammonium compound resistance transporter SugE"/>
    <property type="match status" value="1"/>
</dbReference>
<keyword evidence="5 9" id="KW-1133">Transmembrane helix</keyword>
<protein>
    <submittedName>
        <fullName evidence="10">Multidrug transporter</fullName>
    </submittedName>
</protein>
<keyword evidence="11" id="KW-1185">Reference proteome</keyword>
<dbReference type="GO" id="GO:1990961">
    <property type="term" value="P:xenobiotic detoxification by transmembrane export across the plasma membrane"/>
    <property type="evidence" value="ECO:0007669"/>
    <property type="project" value="UniProtKB-ARBA"/>
</dbReference>
<feature type="transmembrane region" description="Helical" evidence="9">
    <location>
        <begin position="85"/>
        <end position="104"/>
    </location>
</feature>
<dbReference type="InterPro" id="IPR045324">
    <property type="entry name" value="Small_multidrug_res"/>
</dbReference>
<evidence type="ECO:0000256" key="8">
    <source>
        <dbReference type="RuleBase" id="RU003942"/>
    </source>
</evidence>
<dbReference type="Pfam" id="PF00893">
    <property type="entry name" value="Multi_Drug_Res"/>
    <property type="match status" value="1"/>
</dbReference>
<evidence type="ECO:0000256" key="7">
    <source>
        <dbReference type="ARBA" id="ARBA00038032"/>
    </source>
</evidence>